<dbReference type="RefSeq" id="WP_054876549.1">
    <property type="nucleotide sequence ID" value="NZ_LKET01000051.1"/>
</dbReference>
<evidence type="ECO:0000256" key="8">
    <source>
        <dbReference type="ARBA" id="ARBA00022723"/>
    </source>
</evidence>
<dbReference type="Pfam" id="PF04898">
    <property type="entry name" value="Glu_syn_central"/>
    <property type="match status" value="1"/>
</dbReference>
<dbReference type="InterPro" id="IPR036485">
    <property type="entry name" value="Glu_synth_asu_C_sf"/>
</dbReference>
<dbReference type="Proteomes" id="UP000050326">
    <property type="component" value="Unassembled WGS sequence"/>
</dbReference>
<dbReference type="PANTHER" id="PTHR11938">
    <property type="entry name" value="FAD NADPH DEHYDROGENASE/OXIDOREDUCTASE"/>
    <property type="match status" value="1"/>
</dbReference>
<dbReference type="FunFam" id="3.20.20.70:FF:000053">
    <property type="entry name" value="Glutamate synthase large subunit"/>
    <property type="match status" value="1"/>
</dbReference>
<keyword evidence="9" id="KW-0274">FAD</keyword>
<name>A0A0P8YSZ8_9CLOT</name>
<keyword evidence="11 19" id="KW-0560">Oxidoreductase</keyword>
<dbReference type="FunFam" id="2.160.20.60:FF:000001">
    <property type="entry name" value="Glutamate synthase, large subunit"/>
    <property type="match status" value="1"/>
</dbReference>
<dbReference type="InterPro" id="IPR002932">
    <property type="entry name" value="Glu_synthdom"/>
</dbReference>
<keyword evidence="10" id="KW-0315">Glutamine amidotransferase</keyword>
<feature type="domain" description="Glutamine amidotransferase type-2" evidence="18">
    <location>
        <begin position="23"/>
        <end position="420"/>
    </location>
</feature>
<dbReference type="SUPFAM" id="SSF69336">
    <property type="entry name" value="Alpha subunit of glutamate synthase, C-terminal domain"/>
    <property type="match status" value="1"/>
</dbReference>
<evidence type="ECO:0000256" key="11">
    <source>
        <dbReference type="ARBA" id="ARBA00023002"/>
    </source>
</evidence>
<dbReference type="Pfam" id="PF01645">
    <property type="entry name" value="Glu_synthase"/>
    <property type="match status" value="1"/>
</dbReference>
<evidence type="ECO:0000256" key="15">
    <source>
        <dbReference type="ARBA" id="ARBA00023291"/>
    </source>
</evidence>
<dbReference type="InterPro" id="IPR029055">
    <property type="entry name" value="Ntn_hydrolases_N"/>
</dbReference>
<dbReference type="Gene3D" id="3.60.20.10">
    <property type="entry name" value="Glutamine Phosphoribosylpyrophosphate, subunit 1, domain 1"/>
    <property type="match status" value="1"/>
</dbReference>
<keyword evidence="12" id="KW-0408">Iron</keyword>
<proteinExistence type="inferred from homology"/>
<keyword evidence="20" id="KW-1185">Reference proteome</keyword>
<evidence type="ECO:0000256" key="5">
    <source>
        <dbReference type="ARBA" id="ARBA00022605"/>
    </source>
</evidence>
<dbReference type="InterPro" id="IPR006982">
    <property type="entry name" value="Glu_synth_centr_N"/>
</dbReference>
<dbReference type="EC" id="1.4.7.1" evidence="19"/>
<keyword evidence="13" id="KW-0411">Iron-sulfur</keyword>
<organism evidence="19 20">
    <name type="scientific">Oxobacter pfennigii</name>
    <dbReference type="NCBI Taxonomy" id="36849"/>
    <lineage>
        <taxon>Bacteria</taxon>
        <taxon>Bacillati</taxon>
        <taxon>Bacillota</taxon>
        <taxon>Clostridia</taxon>
        <taxon>Eubacteriales</taxon>
        <taxon>Clostridiaceae</taxon>
        <taxon>Oxobacter</taxon>
    </lineage>
</organism>
<evidence type="ECO:0000313" key="20">
    <source>
        <dbReference type="Proteomes" id="UP000050326"/>
    </source>
</evidence>
<comment type="pathway">
    <text evidence="16">Amino-acid biosynthesis.</text>
</comment>
<sequence>MEMRSGFPSKQGMYDSQFEKDSCGVGFVASIKGDKTHEIVKKALNVLVNLTHRGAVGSDPNTGDGAGIMVQIPDEFFRINCDNIGITLPKPGEYGVGMVFLPREPALRTQCEGILERAIEEEGQNVLGWRDVPVDSRVIGETAKGTEPTIRQVFVENNCKDQEEFERKLYIIRRIAENEVMKLVKRSAEYFYICSLSSRTIVYKGLLLAGQIKSYYVDLDDINFKSAIAVVHQRYSTNTFPTWDLAQPFRFLAHNGEINTIMGNRNWMHAREGVLKSDIFGDDLKKLFPIIRPNGSDSASLDNMFELLVNDGRSLAHSMMMLIPEAWHRNISMEDYKRAFYEYHASMIEPWDGPAAIAFTDGIQVGATLDRNGLRPARFAITKNGLCILASETGVLDLNPEEIEHKGKLKPGRMLLIDTKIGQVIKDEDLKKSISLSSPYAEMIEKNKIVLDDYPAVPEDVQINPERLKEKQAAFGYSLEDVNILIKSMARDGKEPVGSMGNDTPLAVLSSKNQMLFSYFKQLFAQVTNPPIDPIREELVMSLVNFIGPQENVLNKNFSDNPFVEMDRPILSNIEMGKIKNFKNKNFKTAVIPITFKYDTGVEGFKQALDKICSRASKRIQEGYNVLVLSDKKIDSYDVAIPSLLALSAVQHHLIREKTRTKVSLVVETGEAREIMDFALLLGYGATAVNPYLAFETIDEIVKEKELDKIASEIAKANYINSVCKGLLKILSKMGICTLESYHGAQIFEAIGLSQEFIDEYFEGTPSRIGGIGIDVIAKETLDRHRDAFNNIRNPLAELKAGGQYAWRKDGEAHLFNPESIYKLQHAVRTGSYEKYKEYAKLINEQGETLYTIRGLFKFKNKNSISIDEVEPVSEIVKRFCTGAMSFGSLSKEVHETMAVAMNRLGSRSNSGEGGEDSERYKTDSNGDSRRSAIKQVASARFGVTTEYLMNADELQIKMAQGAKPGEGGQLPGQKVDINIAKVRHSVPGIDLISPPPHHDIYSIEDLSQLIFDLKSVNPSARISVKLVSEVGVGTVAAGVAKAHADMILISGYDGGTGASPLSSIKHTGIPWELGLSEAHQVLVLNNLRSRVRLQTDGQLKTGRDVAIAALLGAEEFGFATGALVSLGCTMLRKCHLGTCEMGIATQDPELRKNFKGKPEHLINFFTFIAMEAREIMAELGFRSMNEMIGRVDKLEANKEISHWKAKDLDLSAILYKPDVPKRIKTYCVTSQDHGLNKSMDYRLIQAAKHAIEEGKPVRGSFEIRNVNRTVGSMLSGEIAGKYGQEGLPDDTIVFKFKGSAGQSFGAFAVKGVTLVLEGDANDYVGKGLSGGKLILKVPEGSTFKQDENFIAGNTLLYGATSGKMFVNGMVGERFAIRNSGVSAVVEGVGDHCCEYMTGGTVVVIGKTGKNFAAGMSGGIAYVLDEEGNFKNRYNGELVEIEDVTCEEDTDELYSLIKEHFEATGSEKAKKILNDWDKYVLKFKKVIPTAYKTLLAKLKSEKAVEVMKVGA</sequence>
<evidence type="ECO:0000256" key="13">
    <source>
        <dbReference type="ARBA" id="ARBA00023014"/>
    </source>
</evidence>
<keyword evidence="14" id="KW-0314">Glutamate biosynthesis</keyword>
<dbReference type="GO" id="GO:0051538">
    <property type="term" value="F:3 iron, 4 sulfur cluster binding"/>
    <property type="evidence" value="ECO:0007669"/>
    <property type="project" value="UniProtKB-KW"/>
</dbReference>
<comment type="similarity">
    <text evidence="4">Belongs to the glutamate synthase family.</text>
</comment>
<evidence type="ECO:0000256" key="7">
    <source>
        <dbReference type="ARBA" id="ARBA00022643"/>
    </source>
</evidence>
<dbReference type="Pfam" id="PF01493">
    <property type="entry name" value="GXGXG"/>
    <property type="match status" value="1"/>
</dbReference>
<dbReference type="SUPFAM" id="SSF51395">
    <property type="entry name" value="FMN-linked oxidoreductases"/>
    <property type="match status" value="1"/>
</dbReference>
<evidence type="ECO:0000256" key="6">
    <source>
        <dbReference type="ARBA" id="ARBA00022630"/>
    </source>
</evidence>
<keyword evidence="15" id="KW-0003">3Fe-4S</keyword>
<dbReference type="Gene3D" id="3.20.20.70">
    <property type="entry name" value="Aldolase class I"/>
    <property type="match status" value="2"/>
</dbReference>
<dbReference type="CDD" id="cd00982">
    <property type="entry name" value="gltB_C"/>
    <property type="match status" value="1"/>
</dbReference>
<dbReference type="PROSITE" id="PS51278">
    <property type="entry name" value="GATASE_TYPE_2"/>
    <property type="match status" value="1"/>
</dbReference>
<dbReference type="GO" id="GO:0006537">
    <property type="term" value="P:glutamate biosynthetic process"/>
    <property type="evidence" value="ECO:0007669"/>
    <property type="project" value="UniProtKB-KW"/>
</dbReference>
<dbReference type="GO" id="GO:0046872">
    <property type="term" value="F:metal ion binding"/>
    <property type="evidence" value="ECO:0007669"/>
    <property type="project" value="UniProtKB-KW"/>
</dbReference>
<evidence type="ECO:0000256" key="14">
    <source>
        <dbReference type="ARBA" id="ARBA00023164"/>
    </source>
</evidence>
<comment type="caution">
    <text evidence="19">The sequence shown here is derived from an EMBL/GenBank/DDBJ whole genome shotgun (WGS) entry which is preliminary data.</text>
</comment>
<dbReference type="FunFam" id="3.20.20.70:FF:000031">
    <property type="entry name" value="Glutamate synthase 1 [NADH]"/>
    <property type="match status" value="1"/>
</dbReference>
<evidence type="ECO:0000256" key="10">
    <source>
        <dbReference type="ARBA" id="ARBA00022962"/>
    </source>
</evidence>
<gene>
    <name evidence="19" type="primary">gltB_2</name>
    <name evidence="19" type="ORF">OXPF_35700</name>
</gene>
<evidence type="ECO:0000256" key="9">
    <source>
        <dbReference type="ARBA" id="ARBA00022827"/>
    </source>
</evidence>
<evidence type="ECO:0000256" key="1">
    <source>
        <dbReference type="ARBA" id="ARBA00001917"/>
    </source>
</evidence>
<dbReference type="GO" id="GO:0016041">
    <property type="term" value="F:glutamate synthase (ferredoxin) activity"/>
    <property type="evidence" value="ECO:0007669"/>
    <property type="project" value="UniProtKB-EC"/>
</dbReference>
<feature type="region of interest" description="Disordered" evidence="17">
    <location>
        <begin position="903"/>
        <end position="932"/>
    </location>
</feature>
<dbReference type="FunFam" id="3.60.20.10:FF:000001">
    <property type="entry name" value="Glutamate synthase, large subunit"/>
    <property type="match status" value="1"/>
</dbReference>
<dbReference type="OrthoDB" id="9758182at2"/>
<evidence type="ECO:0000259" key="18">
    <source>
        <dbReference type="PROSITE" id="PS51278"/>
    </source>
</evidence>
<dbReference type="Gene3D" id="2.160.20.60">
    <property type="entry name" value="Glutamate synthase, alpha subunit, C-terminal domain"/>
    <property type="match status" value="1"/>
</dbReference>
<dbReference type="InterPro" id="IPR017932">
    <property type="entry name" value="GATase_2_dom"/>
</dbReference>
<evidence type="ECO:0000256" key="17">
    <source>
        <dbReference type="SAM" id="MobiDB-lite"/>
    </source>
</evidence>
<evidence type="ECO:0000256" key="16">
    <source>
        <dbReference type="ARBA" id="ARBA00029440"/>
    </source>
</evidence>
<keyword evidence="5" id="KW-0028">Amino-acid biosynthesis</keyword>
<keyword evidence="6" id="KW-0285">Flavoprotein</keyword>
<comment type="cofactor">
    <cofactor evidence="3">
        <name>FAD</name>
        <dbReference type="ChEBI" id="CHEBI:57692"/>
    </cofactor>
</comment>
<feature type="compositionally biased region" description="Basic and acidic residues" evidence="17">
    <location>
        <begin position="917"/>
        <end position="931"/>
    </location>
</feature>
<evidence type="ECO:0000256" key="2">
    <source>
        <dbReference type="ARBA" id="ARBA00001927"/>
    </source>
</evidence>
<dbReference type="NCBIfam" id="NF008730">
    <property type="entry name" value="PRK11750.1"/>
    <property type="match status" value="1"/>
</dbReference>
<protein>
    <submittedName>
        <fullName evidence="19">Ferredoxin-dependent glutamate synthase 1</fullName>
        <ecNumber evidence="19">1.4.7.1</ecNumber>
    </submittedName>
</protein>
<reference evidence="19 20" key="1">
    <citation type="submission" date="2015-09" db="EMBL/GenBank/DDBJ databases">
        <title>Genome sequence of Oxobacter pfennigii DSM 3222.</title>
        <authorList>
            <person name="Poehlein A."/>
            <person name="Bengelsdorf F.R."/>
            <person name="Schiel-Bengelsdorf B."/>
            <person name="Duerre P."/>
            <person name="Daniel R."/>
        </authorList>
    </citation>
    <scope>NUCLEOTIDE SEQUENCE [LARGE SCALE GENOMIC DNA]</scope>
    <source>
        <strain evidence="19 20">DSM 3222</strain>
    </source>
</reference>
<evidence type="ECO:0000256" key="3">
    <source>
        <dbReference type="ARBA" id="ARBA00001974"/>
    </source>
</evidence>
<dbReference type="InterPro" id="IPR013785">
    <property type="entry name" value="Aldolase_TIM"/>
</dbReference>
<dbReference type="STRING" id="36849.OXPF_35700"/>
<comment type="cofactor">
    <cofactor evidence="1">
        <name>FMN</name>
        <dbReference type="ChEBI" id="CHEBI:58210"/>
    </cofactor>
</comment>
<dbReference type="PATRIC" id="fig|36849.3.peg.3776"/>
<dbReference type="CDD" id="cd00713">
    <property type="entry name" value="GltS"/>
    <property type="match status" value="1"/>
</dbReference>
<dbReference type="GO" id="GO:0019676">
    <property type="term" value="P:ammonia assimilation cycle"/>
    <property type="evidence" value="ECO:0007669"/>
    <property type="project" value="TreeGrafter"/>
</dbReference>
<comment type="cofactor">
    <cofactor evidence="2">
        <name>[3Fe-4S] cluster</name>
        <dbReference type="ChEBI" id="CHEBI:21137"/>
    </cofactor>
</comment>
<dbReference type="InterPro" id="IPR002489">
    <property type="entry name" value="Glu_synth_asu_C"/>
</dbReference>
<keyword evidence="8" id="KW-0479">Metal-binding</keyword>
<evidence type="ECO:0000256" key="4">
    <source>
        <dbReference type="ARBA" id="ARBA00009716"/>
    </source>
</evidence>
<dbReference type="InterPro" id="IPR050711">
    <property type="entry name" value="ET-N_metabolism_enzyme"/>
</dbReference>
<dbReference type="CDD" id="cd02808">
    <property type="entry name" value="GltS_FMN"/>
    <property type="match status" value="1"/>
</dbReference>
<evidence type="ECO:0000313" key="19">
    <source>
        <dbReference type="EMBL" id="KPU42807.1"/>
    </source>
</evidence>
<dbReference type="SUPFAM" id="SSF56235">
    <property type="entry name" value="N-terminal nucleophile aminohydrolases (Ntn hydrolases)"/>
    <property type="match status" value="1"/>
</dbReference>
<dbReference type="EMBL" id="LKET01000051">
    <property type="protein sequence ID" value="KPU42807.1"/>
    <property type="molecule type" value="Genomic_DNA"/>
</dbReference>
<evidence type="ECO:0000256" key="12">
    <source>
        <dbReference type="ARBA" id="ARBA00023004"/>
    </source>
</evidence>
<accession>A0A0P8YSZ8</accession>
<dbReference type="Pfam" id="PF00310">
    <property type="entry name" value="GATase_2"/>
    <property type="match status" value="1"/>
</dbReference>
<keyword evidence="7" id="KW-0288">FMN</keyword>
<dbReference type="PANTHER" id="PTHR11938:SF133">
    <property type="entry name" value="GLUTAMATE SYNTHASE (NADH)"/>
    <property type="match status" value="1"/>
</dbReference>